<name>A0A7J0BYW6_9ACTN</name>
<dbReference type="AlphaFoldDB" id="A0A7J0BYW6"/>
<reference evidence="2 3" key="1">
    <citation type="submission" date="2020-05" db="EMBL/GenBank/DDBJ databases">
        <title>Whole genome shotgun sequence of Streptomyces fulvorobeus NBRC 15897.</title>
        <authorList>
            <person name="Komaki H."/>
            <person name="Tamura T."/>
        </authorList>
    </citation>
    <scope>NUCLEOTIDE SEQUENCE [LARGE SCALE GENOMIC DNA]</scope>
    <source>
        <strain evidence="2 3">NBRC 15897</strain>
    </source>
</reference>
<sequence length="80" mass="7877">MGRAFAGDGGGGEGERREADGRRGGGPGERVTPHGACLLESAKDGASSTGMPGRRSRDLSPRAGVSGAAETTAPGRAVDP</sequence>
<evidence type="ECO:0000313" key="3">
    <source>
        <dbReference type="Proteomes" id="UP000498980"/>
    </source>
</evidence>
<organism evidence="2 3">
    <name type="scientific">Streptomyces fulvorobeus</name>
    <dbReference type="NCBI Taxonomy" id="284028"/>
    <lineage>
        <taxon>Bacteria</taxon>
        <taxon>Bacillati</taxon>
        <taxon>Actinomycetota</taxon>
        <taxon>Actinomycetes</taxon>
        <taxon>Kitasatosporales</taxon>
        <taxon>Streptomycetaceae</taxon>
        <taxon>Streptomyces</taxon>
    </lineage>
</organism>
<dbReference type="Proteomes" id="UP000498980">
    <property type="component" value="Unassembled WGS sequence"/>
</dbReference>
<feature type="region of interest" description="Disordered" evidence="1">
    <location>
        <begin position="1"/>
        <end position="80"/>
    </location>
</feature>
<accession>A0A7J0BYW6</accession>
<comment type="caution">
    <text evidence="2">The sequence shown here is derived from an EMBL/GenBank/DDBJ whole genome shotgun (WGS) entry which is preliminary data.</text>
</comment>
<protein>
    <submittedName>
        <fullName evidence="2">Uncharacterized protein</fullName>
    </submittedName>
</protein>
<feature type="compositionally biased region" description="Basic and acidic residues" evidence="1">
    <location>
        <begin position="13"/>
        <end position="23"/>
    </location>
</feature>
<proteinExistence type="predicted"/>
<dbReference type="EMBL" id="BLWC01000001">
    <property type="protein sequence ID" value="GFM95432.1"/>
    <property type="molecule type" value="Genomic_DNA"/>
</dbReference>
<evidence type="ECO:0000256" key="1">
    <source>
        <dbReference type="SAM" id="MobiDB-lite"/>
    </source>
</evidence>
<evidence type="ECO:0000313" key="2">
    <source>
        <dbReference type="EMBL" id="GFM95432.1"/>
    </source>
</evidence>
<gene>
    <name evidence="2" type="ORF">Sfulv_02430</name>
</gene>
<keyword evidence="3" id="KW-1185">Reference proteome</keyword>